<organism evidence="2">
    <name type="scientific">Bartonella rochalimae ATCC BAA-1498</name>
    <dbReference type="NCBI Taxonomy" id="685782"/>
    <lineage>
        <taxon>Bacteria</taxon>
        <taxon>Pseudomonadati</taxon>
        <taxon>Pseudomonadota</taxon>
        <taxon>Alphaproteobacteria</taxon>
        <taxon>Hyphomicrobiales</taxon>
        <taxon>Bartonellaceae</taxon>
        <taxon>Bartonella</taxon>
    </lineage>
</organism>
<proteinExistence type="predicted"/>
<evidence type="ECO:0000259" key="1">
    <source>
        <dbReference type="Pfam" id="PF24621"/>
    </source>
</evidence>
<dbReference type="InterPro" id="IPR056179">
    <property type="entry name" value="DHQS_C"/>
</dbReference>
<dbReference type="SUPFAM" id="SSF56796">
    <property type="entry name" value="Dehydroquinate synthase-like"/>
    <property type="match status" value="1"/>
</dbReference>
<name>E6YNP7_9HYPH</name>
<dbReference type="Pfam" id="PF24621">
    <property type="entry name" value="DHQS_C"/>
    <property type="match status" value="1"/>
</dbReference>
<dbReference type="EMBL" id="FN645467">
    <property type="protein sequence ID" value="CBI78485.1"/>
    <property type="molecule type" value="Genomic_DNA"/>
</dbReference>
<protein>
    <submittedName>
        <fullName evidence="2">3-dehydroquinate synthase</fullName>
        <ecNumber evidence="2">4.2.3.4</ecNumber>
    </submittedName>
</protein>
<reference evidence="2" key="1">
    <citation type="journal article" date="2011" name="PLoS Genet.">
        <title>Parallel evolution of a type IV secretion system in radiating lineages of the host-restricted bacterial pathogen Bartonella.</title>
        <authorList>
            <person name="Engel P."/>
            <person name="Salzburger W."/>
            <person name="Liesch M."/>
            <person name="Chang C.C."/>
            <person name="Maruyama S."/>
            <person name="Lanz C."/>
            <person name="Calteau A."/>
            <person name="Lajus A."/>
            <person name="Medigue C."/>
            <person name="Schuster S.C."/>
            <person name="Dehio C."/>
        </authorList>
    </citation>
    <scope>NUCLEOTIDE SEQUENCE</scope>
    <source>
        <strain evidence="2">ATCC BAA-1498</strain>
    </source>
</reference>
<dbReference type="GO" id="GO:0003856">
    <property type="term" value="F:3-dehydroquinate synthase activity"/>
    <property type="evidence" value="ECO:0007669"/>
    <property type="project" value="UniProtKB-EC"/>
</dbReference>
<accession>E6YNP7</accession>
<keyword evidence="2" id="KW-0456">Lyase</keyword>
<evidence type="ECO:0000313" key="2">
    <source>
        <dbReference type="EMBL" id="CBI78485.1"/>
    </source>
</evidence>
<gene>
    <name evidence="2" type="ORF">BARRO_130129</name>
</gene>
<dbReference type="Gene3D" id="1.20.1090.10">
    <property type="entry name" value="Dehydroquinate synthase-like - alpha domain"/>
    <property type="match status" value="1"/>
</dbReference>
<feature type="domain" description="3-dehydroquinate synthase C-terminal" evidence="1">
    <location>
        <begin position="6"/>
        <end position="45"/>
    </location>
</feature>
<sequence>MHNKIYETEAHTFLNLGHTFGHMLERTITYNSNCLIHGESVAIEII</sequence>
<dbReference type="AlphaFoldDB" id="E6YNP7"/>
<dbReference type="EC" id="4.2.3.4" evidence="2"/>